<feature type="domain" description="MADF" evidence="3">
    <location>
        <begin position="5"/>
        <end position="95"/>
    </location>
</feature>
<dbReference type="PANTHER" id="PTHR12243:SF67">
    <property type="entry name" value="COREPRESSOR OF PANGOLIN, ISOFORM A-RELATED"/>
    <property type="match status" value="1"/>
</dbReference>
<dbReference type="FunCoup" id="A0A6J2XP01">
    <property type="interactions" value="115"/>
</dbReference>
<dbReference type="PROSITE" id="PS51031">
    <property type="entry name" value="BESS"/>
    <property type="match status" value="1"/>
</dbReference>
<dbReference type="PANTHER" id="PTHR12243">
    <property type="entry name" value="MADF DOMAIN TRANSCRIPTION FACTOR"/>
    <property type="match status" value="1"/>
</dbReference>
<feature type="compositionally biased region" description="Low complexity" evidence="2">
    <location>
        <begin position="170"/>
        <end position="181"/>
    </location>
</feature>
<dbReference type="SMART" id="SM00595">
    <property type="entry name" value="MADF"/>
    <property type="match status" value="1"/>
</dbReference>
<dbReference type="InterPro" id="IPR006578">
    <property type="entry name" value="MADF-dom"/>
</dbReference>
<dbReference type="GO" id="GO:0003677">
    <property type="term" value="F:DNA binding"/>
    <property type="evidence" value="ECO:0007669"/>
    <property type="project" value="InterPro"/>
</dbReference>
<sequence length="253" mass="29494">MNNLKLIELVRGYTYIYDMTDYRYSDNQLRDDAWKEIGEILQIKPKDCKRIWATLRDAYRRSVKKQKEQQSGEFTGVIRRWRYEKQMSFLLPYMRERSKSDQDPLGTFKLSKEENHSDIEENGSDDDIERTAFLEVSMPEKSSLLRQTTSSQSGNRPKPKRAKFGETIAPQSTSSETPPTSLNQFVPENKTETNDIQQFFDSVATTVQTFPLRDRAVAKAKVFSVISEMELEILSRDSNIYSEYVDTPETYNT</sequence>
<feature type="compositionally biased region" description="Low complexity" evidence="2">
    <location>
        <begin position="142"/>
        <end position="153"/>
    </location>
</feature>
<protein>
    <submittedName>
        <fullName evidence="6">Transcription factor Adf-1-like</fullName>
    </submittedName>
</protein>
<dbReference type="InterPro" id="IPR004210">
    <property type="entry name" value="BESS_motif"/>
</dbReference>
<reference evidence="6" key="1">
    <citation type="submission" date="2025-08" db="UniProtKB">
        <authorList>
            <consortium name="RefSeq"/>
        </authorList>
    </citation>
    <scope>IDENTIFICATION</scope>
    <source>
        <tissue evidence="6">Gonads</tissue>
    </source>
</reference>
<evidence type="ECO:0000259" key="4">
    <source>
        <dbReference type="PROSITE" id="PS51031"/>
    </source>
</evidence>
<dbReference type="GO" id="GO:0005634">
    <property type="term" value="C:nucleus"/>
    <property type="evidence" value="ECO:0007669"/>
    <property type="project" value="UniProtKB-SubCell"/>
</dbReference>
<name>A0A6J2XP01_SITOR</name>
<dbReference type="GeneID" id="115879756"/>
<keyword evidence="5" id="KW-1185">Reference proteome</keyword>
<feature type="domain" description="BESS" evidence="4">
    <location>
        <begin position="193"/>
        <end position="232"/>
    </location>
</feature>
<evidence type="ECO:0000259" key="3">
    <source>
        <dbReference type="PROSITE" id="PS51029"/>
    </source>
</evidence>
<dbReference type="PROSITE" id="PS51029">
    <property type="entry name" value="MADF"/>
    <property type="match status" value="1"/>
</dbReference>
<evidence type="ECO:0000256" key="1">
    <source>
        <dbReference type="PROSITE-ProRule" id="PRU00371"/>
    </source>
</evidence>
<dbReference type="GO" id="GO:0005667">
    <property type="term" value="C:transcription regulator complex"/>
    <property type="evidence" value="ECO:0007669"/>
    <property type="project" value="TreeGrafter"/>
</dbReference>
<dbReference type="RefSeq" id="XP_030752600.1">
    <property type="nucleotide sequence ID" value="XM_030896740.1"/>
</dbReference>
<keyword evidence="1" id="KW-0539">Nucleus</keyword>
<evidence type="ECO:0000256" key="2">
    <source>
        <dbReference type="SAM" id="MobiDB-lite"/>
    </source>
</evidence>
<dbReference type="KEGG" id="soy:115879756"/>
<dbReference type="AlphaFoldDB" id="A0A6J2XP01"/>
<dbReference type="Proteomes" id="UP000504635">
    <property type="component" value="Unplaced"/>
</dbReference>
<proteinExistence type="predicted"/>
<dbReference type="InParanoid" id="A0A6J2XP01"/>
<dbReference type="GO" id="GO:0006357">
    <property type="term" value="P:regulation of transcription by RNA polymerase II"/>
    <property type="evidence" value="ECO:0007669"/>
    <property type="project" value="TreeGrafter"/>
</dbReference>
<accession>A0A6J2XP01</accession>
<feature type="region of interest" description="Disordered" evidence="2">
    <location>
        <begin position="99"/>
        <end position="182"/>
    </location>
</feature>
<evidence type="ECO:0000313" key="6">
    <source>
        <dbReference type="RefSeq" id="XP_030752600.1"/>
    </source>
</evidence>
<gene>
    <name evidence="6" type="primary">LOC115879756</name>
</gene>
<dbReference type="Pfam" id="PF10545">
    <property type="entry name" value="MADF_DNA_bdg"/>
    <property type="match status" value="1"/>
</dbReference>
<organism evidence="5 6">
    <name type="scientific">Sitophilus oryzae</name>
    <name type="common">Rice weevil</name>
    <name type="synonym">Curculio oryzae</name>
    <dbReference type="NCBI Taxonomy" id="7048"/>
    <lineage>
        <taxon>Eukaryota</taxon>
        <taxon>Metazoa</taxon>
        <taxon>Ecdysozoa</taxon>
        <taxon>Arthropoda</taxon>
        <taxon>Hexapoda</taxon>
        <taxon>Insecta</taxon>
        <taxon>Pterygota</taxon>
        <taxon>Neoptera</taxon>
        <taxon>Endopterygota</taxon>
        <taxon>Coleoptera</taxon>
        <taxon>Polyphaga</taxon>
        <taxon>Cucujiformia</taxon>
        <taxon>Curculionidae</taxon>
        <taxon>Dryophthorinae</taxon>
        <taxon>Sitophilus</taxon>
    </lineage>
</organism>
<evidence type="ECO:0000313" key="5">
    <source>
        <dbReference type="Proteomes" id="UP000504635"/>
    </source>
</evidence>
<comment type="subcellular location">
    <subcellularLocation>
        <location evidence="1">Nucleus</location>
    </subcellularLocation>
</comment>
<dbReference type="OrthoDB" id="6603924at2759"/>
<dbReference type="InterPro" id="IPR039353">
    <property type="entry name" value="TF_Adf1"/>
</dbReference>
<feature type="compositionally biased region" description="Basic and acidic residues" evidence="2">
    <location>
        <begin position="110"/>
        <end position="119"/>
    </location>
</feature>